<name>A0A6L8KAI4_9BURK</name>
<dbReference type="InterPro" id="IPR003996">
    <property type="entry name" value="RTX_toxin-activating_protC_bac"/>
</dbReference>
<accession>A0A6L8KAI4</accession>
<sequence>MPLNYISHFRVLDTPADLTREIAEQCGYAAQLMSQNRSHHKLNLEYMRQVIEPAIRQRRIKFYFNEDGGIVGYVAWAWLAEEVAERVIAKGTFNLHESEWNEGNQLWIVDLLVPYGSLPYVMRHLRDKQFKDNAALHYLRRRGDNQVQVRTLRREMFSTFFRAAADLSPVQQGAHSGQLRFVREHW</sequence>
<keyword evidence="4" id="KW-1185">Reference proteome</keyword>
<dbReference type="Proteomes" id="UP000479335">
    <property type="component" value="Unassembled WGS sequence"/>
</dbReference>
<organism evidence="3 4">
    <name type="scientific">Duganella flavida</name>
    <dbReference type="NCBI Taxonomy" id="2692175"/>
    <lineage>
        <taxon>Bacteria</taxon>
        <taxon>Pseudomonadati</taxon>
        <taxon>Pseudomonadota</taxon>
        <taxon>Betaproteobacteria</taxon>
        <taxon>Burkholderiales</taxon>
        <taxon>Oxalobacteraceae</taxon>
        <taxon>Telluria group</taxon>
        <taxon>Duganella</taxon>
    </lineage>
</organism>
<protein>
    <recommendedName>
        <fullName evidence="2">RTX toxin-activating lysine-acyltransferase</fullName>
        <ecNumber evidence="2">2.3.1.-</ecNumber>
    </recommendedName>
</protein>
<comment type="function">
    <text evidence="2">Involved in fatty acylation of protoxin at internal lysine residues, thereby converting it to the active toxin.</text>
</comment>
<dbReference type="Pfam" id="PF02794">
    <property type="entry name" value="HlyC"/>
    <property type="match status" value="1"/>
</dbReference>
<keyword evidence="2 3" id="KW-0808">Transferase</keyword>
<evidence type="ECO:0000313" key="3">
    <source>
        <dbReference type="EMBL" id="MYM24376.1"/>
    </source>
</evidence>
<dbReference type="GO" id="GO:0016746">
    <property type="term" value="F:acyltransferase activity"/>
    <property type="evidence" value="ECO:0007669"/>
    <property type="project" value="UniProtKB-UniRule"/>
</dbReference>
<dbReference type="GO" id="GO:0009404">
    <property type="term" value="P:toxin metabolic process"/>
    <property type="evidence" value="ECO:0007669"/>
    <property type="project" value="UniProtKB-UniRule"/>
</dbReference>
<evidence type="ECO:0000313" key="4">
    <source>
        <dbReference type="Proteomes" id="UP000479335"/>
    </source>
</evidence>
<keyword evidence="2" id="KW-0204">Cytolysis</keyword>
<evidence type="ECO:0000256" key="1">
    <source>
        <dbReference type="ARBA" id="ARBA00005686"/>
    </source>
</evidence>
<dbReference type="RefSeq" id="WP_161007843.1">
    <property type="nucleotide sequence ID" value="NZ_WWCN01000010.1"/>
</dbReference>
<dbReference type="EC" id="2.3.1.-" evidence="2"/>
<dbReference type="EMBL" id="WWCN01000010">
    <property type="protein sequence ID" value="MYM24376.1"/>
    <property type="molecule type" value="Genomic_DNA"/>
</dbReference>
<proteinExistence type="inferred from homology"/>
<keyword evidence="2" id="KW-0963">Cytoplasm</keyword>
<dbReference type="GO" id="GO:0005737">
    <property type="term" value="C:cytoplasm"/>
    <property type="evidence" value="ECO:0007669"/>
    <property type="project" value="UniProtKB-SubCell"/>
</dbReference>
<dbReference type="GO" id="GO:0031640">
    <property type="term" value="P:killing of cells of another organism"/>
    <property type="evidence" value="ECO:0007669"/>
    <property type="project" value="UniProtKB-KW"/>
</dbReference>
<reference evidence="3 4" key="1">
    <citation type="submission" date="2019-12" db="EMBL/GenBank/DDBJ databases">
        <title>Novel species isolated from a subtropical stream in China.</title>
        <authorList>
            <person name="Lu H."/>
        </authorList>
    </citation>
    <scope>NUCLEOTIDE SEQUENCE [LARGE SCALE GENOMIC DNA]</scope>
    <source>
        <strain evidence="3 4">FT135W</strain>
    </source>
</reference>
<comment type="similarity">
    <text evidence="1 2">Belongs to the RTX toxin acyltransferase family.</text>
</comment>
<gene>
    <name evidence="3" type="ORF">GTP46_17155</name>
</gene>
<comment type="caution">
    <text evidence="3">The sequence shown here is derived from an EMBL/GenBank/DDBJ whole genome shotgun (WGS) entry which is preliminary data.</text>
</comment>
<comment type="subcellular location">
    <subcellularLocation>
        <location evidence="2">Cytoplasm</location>
    </subcellularLocation>
</comment>
<dbReference type="AlphaFoldDB" id="A0A6L8KAI4"/>
<keyword evidence="2 3" id="KW-0012">Acyltransferase</keyword>
<evidence type="ECO:0000256" key="2">
    <source>
        <dbReference type="RuleBase" id="RU368102"/>
    </source>
</evidence>